<reference evidence="8" key="1">
    <citation type="submission" date="2020-07" db="EMBL/GenBank/DDBJ databases">
        <authorList>
            <person name="Partida-Martinez L."/>
            <person name="Huntemann M."/>
            <person name="Clum A."/>
            <person name="Wang J."/>
            <person name="Palaniappan K."/>
            <person name="Ritter S."/>
            <person name="Chen I.-M."/>
            <person name="Stamatis D."/>
            <person name="Reddy T."/>
            <person name="O'Malley R."/>
            <person name="Daum C."/>
            <person name="Shapiro N."/>
            <person name="Ivanova N."/>
            <person name="Kyrpides N."/>
            <person name="Woyke T."/>
        </authorList>
    </citation>
    <scope>NUCLEOTIDE SEQUENCE [LARGE SCALE GENOMIC DNA]</scope>
    <source>
        <strain evidence="8">AT2.8</strain>
    </source>
</reference>
<evidence type="ECO:0000256" key="3">
    <source>
        <dbReference type="ARBA" id="ARBA00022692"/>
    </source>
</evidence>
<sequence length="448" mass="49448">MKKTKENLNMKSLFIFFIPLALSASLVTISHIIINSTLVRADNSEFILAGYAIAMSLFAITERLGNLLRQTCSSLVRDKESYKLMSHFSFYLIGSLMFVAFAVAYTPAGDFIFAKIFGAKASMVDDIKAIYQVLIIVTIFSALRCLAQGVIIYNRQTKWLTIGMVIRLAAMYLLSLFFIHTGHITGVSGALIFLIGMIVECSISFIEARSLVHKMPEKHELKIESKKSIFKFYSPLMLSSVIVVMIGPAINIALGKTVNIELAIASYAIALSVTQLILSLFSYIHQIVINFYGEHHALVKKFLLIVGFIPCILVAILSYTPLGELFFEHVIGVSGRLLDASIQVFKVTMLMALVFPFVDYFNGLLMVYKRTKITIFSQGANFIVTLIALIIGVTFAAQWNGTIGAIGLSLGSLAELIVVGSFVQAIERKDGKVAMFQIKGLLKAGKNR</sequence>
<dbReference type="InterPro" id="IPR050833">
    <property type="entry name" value="Poly_Biosynth_Transport"/>
</dbReference>
<proteinExistence type="predicted"/>
<evidence type="ECO:0000256" key="4">
    <source>
        <dbReference type="ARBA" id="ARBA00022989"/>
    </source>
</evidence>
<dbReference type="AlphaFoldDB" id="A0A852T8Q5"/>
<comment type="subcellular location">
    <subcellularLocation>
        <location evidence="1">Cell membrane</location>
        <topology evidence="1">Multi-pass membrane protein</topology>
    </subcellularLocation>
</comment>
<dbReference type="EMBL" id="JACCBX010000002">
    <property type="protein sequence ID" value="NYE04177.1"/>
    <property type="molecule type" value="Genomic_DNA"/>
</dbReference>
<dbReference type="PANTHER" id="PTHR30250">
    <property type="entry name" value="PST FAMILY PREDICTED COLANIC ACID TRANSPORTER"/>
    <property type="match status" value="1"/>
</dbReference>
<keyword evidence="5 6" id="KW-0472">Membrane</keyword>
<comment type="caution">
    <text evidence="7">The sequence shown here is derived from an EMBL/GenBank/DDBJ whole genome shotgun (WGS) entry which is preliminary data.</text>
</comment>
<feature type="transmembrane region" description="Helical" evidence="6">
    <location>
        <begin position="129"/>
        <end position="147"/>
    </location>
</feature>
<feature type="transmembrane region" description="Helical" evidence="6">
    <location>
        <begin position="88"/>
        <end position="109"/>
    </location>
</feature>
<gene>
    <name evidence="7" type="ORF">F4694_000921</name>
</gene>
<keyword evidence="2" id="KW-1003">Cell membrane</keyword>
<feature type="transmembrane region" description="Helical" evidence="6">
    <location>
        <begin position="232"/>
        <end position="254"/>
    </location>
</feature>
<feature type="transmembrane region" description="Helical" evidence="6">
    <location>
        <begin position="405"/>
        <end position="426"/>
    </location>
</feature>
<evidence type="ECO:0000256" key="6">
    <source>
        <dbReference type="SAM" id="Phobius"/>
    </source>
</evidence>
<evidence type="ECO:0000256" key="5">
    <source>
        <dbReference type="ARBA" id="ARBA00023136"/>
    </source>
</evidence>
<feature type="transmembrane region" description="Helical" evidence="6">
    <location>
        <begin position="342"/>
        <end position="368"/>
    </location>
</feature>
<evidence type="ECO:0000256" key="2">
    <source>
        <dbReference type="ARBA" id="ARBA00022475"/>
    </source>
</evidence>
<accession>A0A852T8Q5</accession>
<feature type="transmembrane region" description="Helical" evidence="6">
    <location>
        <begin position="191"/>
        <end position="212"/>
    </location>
</feature>
<reference evidence="8" key="2">
    <citation type="submission" date="2020-08" db="EMBL/GenBank/DDBJ databases">
        <title>The Agave Microbiome: Exploring the role of microbial communities in plant adaptations to desert environments.</title>
        <authorList>
            <person name="Partida-Martinez L.P."/>
        </authorList>
    </citation>
    <scope>NUCLEOTIDE SEQUENCE [LARGE SCALE GENOMIC DNA]</scope>
    <source>
        <strain evidence="8">AT2.8</strain>
    </source>
</reference>
<keyword evidence="3 6" id="KW-0812">Transmembrane</keyword>
<dbReference type="PANTHER" id="PTHR30250:SF11">
    <property type="entry name" value="O-ANTIGEN TRANSPORTER-RELATED"/>
    <property type="match status" value="1"/>
</dbReference>
<dbReference type="GO" id="GO:0005886">
    <property type="term" value="C:plasma membrane"/>
    <property type="evidence" value="ECO:0007669"/>
    <property type="project" value="UniProtKB-SubCell"/>
</dbReference>
<feature type="transmembrane region" description="Helical" evidence="6">
    <location>
        <begin position="46"/>
        <end position="68"/>
    </location>
</feature>
<keyword evidence="4 6" id="KW-1133">Transmembrane helix</keyword>
<organism evidence="7 8">
    <name type="scientific">Neobacillus niacini</name>
    <dbReference type="NCBI Taxonomy" id="86668"/>
    <lineage>
        <taxon>Bacteria</taxon>
        <taxon>Bacillati</taxon>
        <taxon>Bacillota</taxon>
        <taxon>Bacilli</taxon>
        <taxon>Bacillales</taxon>
        <taxon>Bacillaceae</taxon>
        <taxon>Neobacillus</taxon>
    </lineage>
</organism>
<feature type="transmembrane region" description="Helical" evidence="6">
    <location>
        <begin position="260"/>
        <end position="281"/>
    </location>
</feature>
<name>A0A852T8Q5_9BACI</name>
<evidence type="ECO:0000256" key="1">
    <source>
        <dbReference type="ARBA" id="ARBA00004651"/>
    </source>
</evidence>
<feature type="transmembrane region" description="Helical" evidence="6">
    <location>
        <begin position="159"/>
        <end position="179"/>
    </location>
</feature>
<feature type="transmembrane region" description="Helical" evidence="6">
    <location>
        <begin position="12"/>
        <end position="34"/>
    </location>
</feature>
<feature type="transmembrane region" description="Helical" evidence="6">
    <location>
        <begin position="380"/>
        <end position="399"/>
    </location>
</feature>
<evidence type="ECO:0000313" key="7">
    <source>
        <dbReference type="EMBL" id="NYE04177.1"/>
    </source>
</evidence>
<protein>
    <submittedName>
        <fullName evidence="7">O-antigen/teichoic acid export membrane protein</fullName>
    </submittedName>
</protein>
<dbReference type="Proteomes" id="UP000548423">
    <property type="component" value="Unassembled WGS sequence"/>
</dbReference>
<evidence type="ECO:0000313" key="8">
    <source>
        <dbReference type="Proteomes" id="UP000548423"/>
    </source>
</evidence>
<feature type="transmembrane region" description="Helical" evidence="6">
    <location>
        <begin position="302"/>
        <end position="322"/>
    </location>
</feature>